<dbReference type="SMART" id="SM00174">
    <property type="entry name" value="RHO"/>
    <property type="match status" value="1"/>
</dbReference>
<dbReference type="InterPro" id="IPR027417">
    <property type="entry name" value="P-loop_NTPase"/>
</dbReference>
<keyword evidence="1" id="KW-0547">Nucleotide-binding</keyword>
<dbReference type="PANTHER" id="PTHR47978">
    <property type="match status" value="1"/>
</dbReference>
<keyword evidence="4" id="KW-1185">Reference proteome</keyword>
<feature type="non-terminal residue" evidence="3">
    <location>
        <position position="1"/>
    </location>
</feature>
<evidence type="ECO:0000313" key="4">
    <source>
        <dbReference type="Proteomes" id="UP001189429"/>
    </source>
</evidence>
<name>A0ABN9Q9W2_9DINO</name>
<dbReference type="EMBL" id="CAUYUJ010002264">
    <property type="protein sequence ID" value="CAK0799983.1"/>
    <property type="molecule type" value="Genomic_DNA"/>
</dbReference>
<evidence type="ECO:0000313" key="3">
    <source>
        <dbReference type="EMBL" id="CAK0799983.1"/>
    </source>
</evidence>
<dbReference type="CDD" id="cd00154">
    <property type="entry name" value="Rab"/>
    <property type="match status" value="1"/>
</dbReference>
<dbReference type="PROSITE" id="PS51421">
    <property type="entry name" value="RAS"/>
    <property type="match status" value="1"/>
</dbReference>
<dbReference type="PROSITE" id="PS51419">
    <property type="entry name" value="RAB"/>
    <property type="match status" value="1"/>
</dbReference>
<comment type="caution">
    <text evidence="3">The sequence shown here is derived from an EMBL/GenBank/DDBJ whole genome shotgun (WGS) entry which is preliminary data.</text>
</comment>
<dbReference type="SMART" id="SM00175">
    <property type="entry name" value="RAB"/>
    <property type="match status" value="1"/>
</dbReference>
<evidence type="ECO:0000256" key="1">
    <source>
        <dbReference type="ARBA" id="ARBA00022741"/>
    </source>
</evidence>
<sequence>RMSDPPGRPLSKVTGKVIVAGRANVGKTCLVERFVNDVYAADDPTHGATIGTDAYNKRVFVDQTTEVHLFIYDTAGQERFADMAAQYYRVGEVCLLCWDMSNMSTFDNAEWWMKRVQEHNDNCSFILVGTKEDLKEEGLDLKQVNAWCEERGIPFFPTSALKGGANIKFLFHTVAEKCARRSREKQLSENAGGGGQRLGQRSGIGAPKGSCC</sequence>
<gene>
    <name evidence="3" type="ORF">PCOR1329_LOCUS8279</name>
</gene>
<proteinExistence type="predicted"/>
<dbReference type="Gene3D" id="3.40.50.300">
    <property type="entry name" value="P-loop containing nucleotide triphosphate hydrolases"/>
    <property type="match status" value="1"/>
</dbReference>
<feature type="region of interest" description="Disordered" evidence="2">
    <location>
        <begin position="185"/>
        <end position="212"/>
    </location>
</feature>
<evidence type="ECO:0000256" key="2">
    <source>
        <dbReference type="SAM" id="MobiDB-lite"/>
    </source>
</evidence>
<dbReference type="NCBIfam" id="TIGR00231">
    <property type="entry name" value="small_GTP"/>
    <property type="match status" value="1"/>
</dbReference>
<protein>
    <submittedName>
        <fullName evidence="3">Uncharacterized protein</fullName>
    </submittedName>
</protein>
<dbReference type="InterPro" id="IPR005225">
    <property type="entry name" value="Small_GTP-bd"/>
</dbReference>
<dbReference type="PRINTS" id="PR00449">
    <property type="entry name" value="RASTRNSFRMNG"/>
</dbReference>
<dbReference type="SMART" id="SM00173">
    <property type="entry name" value="RAS"/>
    <property type="match status" value="1"/>
</dbReference>
<dbReference type="SUPFAM" id="SSF52540">
    <property type="entry name" value="P-loop containing nucleoside triphosphate hydrolases"/>
    <property type="match status" value="1"/>
</dbReference>
<reference evidence="3" key="1">
    <citation type="submission" date="2023-10" db="EMBL/GenBank/DDBJ databases">
        <authorList>
            <person name="Chen Y."/>
            <person name="Shah S."/>
            <person name="Dougan E. K."/>
            <person name="Thang M."/>
            <person name="Chan C."/>
        </authorList>
    </citation>
    <scope>NUCLEOTIDE SEQUENCE [LARGE SCALE GENOMIC DNA]</scope>
</reference>
<dbReference type="InterPro" id="IPR001806">
    <property type="entry name" value="Small_GTPase"/>
</dbReference>
<accession>A0ABN9Q9W2</accession>
<dbReference type="Proteomes" id="UP001189429">
    <property type="component" value="Unassembled WGS sequence"/>
</dbReference>
<dbReference type="Pfam" id="PF00071">
    <property type="entry name" value="Ras"/>
    <property type="match status" value="1"/>
</dbReference>
<organism evidence="3 4">
    <name type="scientific">Prorocentrum cordatum</name>
    <dbReference type="NCBI Taxonomy" id="2364126"/>
    <lineage>
        <taxon>Eukaryota</taxon>
        <taxon>Sar</taxon>
        <taxon>Alveolata</taxon>
        <taxon>Dinophyceae</taxon>
        <taxon>Prorocentrales</taxon>
        <taxon>Prorocentraceae</taxon>
        <taxon>Prorocentrum</taxon>
    </lineage>
</organism>